<evidence type="ECO:0000256" key="3">
    <source>
        <dbReference type="ARBA" id="ARBA00012030"/>
    </source>
</evidence>
<evidence type="ECO:0000313" key="13">
    <source>
        <dbReference type="EMBL" id="CAL1239922.1"/>
    </source>
</evidence>
<dbReference type="SUPFAM" id="SSF52141">
    <property type="entry name" value="Uracil-DNA glycosylase-like"/>
    <property type="match status" value="1"/>
</dbReference>
<keyword evidence="8 13" id="KW-0378">Hydrolase</keyword>
<dbReference type="CDD" id="cd10030">
    <property type="entry name" value="UDG-F4_TTUDGA_SPO1dp_like"/>
    <property type="match status" value="1"/>
</dbReference>
<evidence type="ECO:0000256" key="4">
    <source>
        <dbReference type="ARBA" id="ARBA00019403"/>
    </source>
</evidence>
<comment type="similarity">
    <text evidence="2">Belongs to the uracil-DNA glycosylase (UDG) superfamily. Type 4 (UDGa) family.</text>
</comment>
<sequence length="191" mass="20591">MASDPAAELEHLAAAIRRCQRCRLHEGRTRAVPGEGPPGAEWVLLGEGPGAAEDRTGRPFVGPAGRLLTELLTEAGLAREAVFITNCVKCRPPANRPPRRDELETCTGLWLHRQLDLIGPRLVVLLGQVATRQLLGDTATVGRCHGTLRQQDGRRYFVTYHPAAALRSPAVAAALRADFQILGGILAALRS</sequence>
<evidence type="ECO:0000256" key="9">
    <source>
        <dbReference type="ARBA" id="ARBA00023004"/>
    </source>
</evidence>
<keyword evidence="10" id="KW-0411">Iron-sulfur</keyword>
<dbReference type="SMART" id="SM00986">
    <property type="entry name" value="UDG"/>
    <property type="match status" value="1"/>
</dbReference>
<accession>A0ABP1C6S4</accession>
<dbReference type="NCBIfam" id="TIGR00758">
    <property type="entry name" value="UDG_fam4"/>
    <property type="match status" value="1"/>
</dbReference>
<protein>
    <recommendedName>
        <fullName evidence="4">Type-4 uracil-DNA glycosylase</fullName>
        <ecNumber evidence="3">3.2.2.27</ecNumber>
    </recommendedName>
</protein>
<evidence type="ECO:0000256" key="2">
    <source>
        <dbReference type="ARBA" id="ARBA00006521"/>
    </source>
</evidence>
<dbReference type="EMBL" id="OZ026884">
    <property type="protein sequence ID" value="CAL1239922.1"/>
    <property type="molecule type" value="Genomic_DNA"/>
</dbReference>
<evidence type="ECO:0000256" key="1">
    <source>
        <dbReference type="ARBA" id="ARBA00001400"/>
    </source>
</evidence>
<keyword evidence="7" id="KW-0227">DNA damage</keyword>
<dbReference type="InterPro" id="IPR036895">
    <property type="entry name" value="Uracil-DNA_glycosylase-like_sf"/>
</dbReference>
<evidence type="ECO:0000256" key="8">
    <source>
        <dbReference type="ARBA" id="ARBA00022801"/>
    </source>
</evidence>
<dbReference type="EC" id="3.2.2.27" evidence="3"/>
<reference evidence="13 14" key="1">
    <citation type="submission" date="2024-04" db="EMBL/GenBank/DDBJ databases">
        <authorList>
            <person name="Cremers G."/>
        </authorList>
    </citation>
    <scope>NUCLEOTIDE SEQUENCE [LARGE SCALE GENOMIC DNA]</scope>
    <source>
        <strain evidence="13">MeCH1-AG</strain>
    </source>
</reference>
<keyword evidence="11" id="KW-0234">DNA repair</keyword>
<evidence type="ECO:0000256" key="5">
    <source>
        <dbReference type="ARBA" id="ARBA00022485"/>
    </source>
</evidence>
<keyword evidence="9" id="KW-0408">Iron</keyword>
<dbReference type="Pfam" id="PF03167">
    <property type="entry name" value="UDG"/>
    <property type="match status" value="1"/>
</dbReference>
<evidence type="ECO:0000256" key="7">
    <source>
        <dbReference type="ARBA" id="ARBA00022763"/>
    </source>
</evidence>
<dbReference type="InterPro" id="IPR051536">
    <property type="entry name" value="UDG_Type-4/5"/>
</dbReference>
<proteinExistence type="inferred from homology"/>
<evidence type="ECO:0000256" key="11">
    <source>
        <dbReference type="ARBA" id="ARBA00023204"/>
    </source>
</evidence>
<dbReference type="InterPro" id="IPR005122">
    <property type="entry name" value="Uracil-DNA_glycosylase-like"/>
</dbReference>
<keyword evidence="13" id="KW-0326">Glycosidase</keyword>
<organism evidence="13 14">
    <name type="scientific">Candidatus Methylocalor cossyra</name>
    <dbReference type="NCBI Taxonomy" id="3108543"/>
    <lineage>
        <taxon>Bacteria</taxon>
        <taxon>Pseudomonadati</taxon>
        <taxon>Pseudomonadota</taxon>
        <taxon>Gammaproteobacteria</taxon>
        <taxon>Methylococcales</taxon>
        <taxon>Methylococcaceae</taxon>
        <taxon>Candidatus Methylocalor</taxon>
    </lineage>
</organism>
<comment type="catalytic activity">
    <reaction evidence="1">
        <text>Hydrolyzes single-stranded DNA or mismatched double-stranded DNA and polynucleotides, releasing free uracil.</text>
        <dbReference type="EC" id="3.2.2.27"/>
    </reaction>
</comment>
<dbReference type="RefSeq" id="WP_348759444.1">
    <property type="nucleotide sequence ID" value="NZ_OZ026884.1"/>
</dbReference>
<keyword evidence="5" id="KW-0004">4Fe-4S</keyword>
<keyword evidence="6" id="KW-0479">Metal-binding</keyword>
<evidence type="ECO:0000256" key="6">
    <source>
        <dbReference type="ARBA" id="ARBA00022723"/>
    </source>
</evidence>
<evidence type="ECO:0000313" key="14">
    <source>
        <dbReference type="Proteomes" id="UP001497493"/>
    </source>
</evidence>
<feature type="domain" description="Uracil-DNA glycosylase-like" evidence="12">
    <location>
        <begin position="33"/>
        <end position="180"/>
    </location>
</feature>
<dbReference type="GO" id="GO:0004844">
    <property type="term" value="F:uracil DNA N-glycosylase activity"/>
    <property type="evidence" value="ECO:0007669"/>
    <property type="project" value="UniProtKB-EC"/>
</dbReference>
<dbReference type="Gene3D" id="3.40.470.10">
    <property type="entry name" value="Uracil-DNA glycosylase-like domain"/>
    <property type="match status" value="1"/>
</dbReference>
<evidence type="ECO:0000259" key="12">
    <source>
        <dbReference type="SMART" id="SM00986"/>
    </source>
</evidence>
<dbReference type="PANTHER" id="PTHR33693:SF1">
    <property type="entry name" value="TYPE-4 URACIL-DNA GLYCOSYLASE"/>
    <property type="match status" value="1"/>
</dbReference>
<name>A0ABP1C6S4_9GAMM</name>
<dbReference type="SMART" id="SM00987">
    <property type="entry name" value="UreE_C"/>
    <property type="match status" value="1"/>
</dbReference>
<dbReference type="PANTHER" id="PTHR33693">
    <property type="entry name" value="TYPE-5 URACIL-DNA GLYCOSYLASE"/>
    <property type="match status" value="1"/>
</dbReference>
<dbReference type="InterPro" id="IPR005273">
    <property type="entry name" value="Ura-DNA_glyco_family4"/>
</dbReference>
<gene>
    <name evidence="13" type="ORF">MECH1_V1_1146</name>
</gene>
<evidence type="ECO:0000256" key="10">
    <source>
        <dbReference type="ARBA" id="ARBA00023014"/>
    </source>
</evidence>
<keyword evidence="14" id="KW-1185">Reference proteome</keyword>
<dbReference type="Proteomes" id="UP001497493">
    <property type="component" value="Chromosome"/>
</dbReference>